<gene>
    <name evidence="1" type="ORF">HPB47_013968</name>
</gene>
<protein>
    <submittedName>
        <fullName evidence="1">Uncharacterized protein</fullName>
    </submittedName>
</protein>
<comment type="caution">
    <text evidence="1">The sequence shown here is derived from an EMBL/GenBank/DDBJ whole genome shotgun (WGS) entry which is preliminary data.</text>
</comment>
<evidence type="ECO:0000313" key="2">
    <source>
        <dbReference type="Proteomes" id="UP000805193"/>
    </source>
</evidence>
<sequence>MVHGCWRFLEQPRDASGPSGDRTSDVLASCATLTDNCAGSCPPFDFGTRAATDGTLSRGRLLPSGTSVTVPVWHLHHDADYWPDPFKFDPERFSEGQERHPPEAYAPFGLGPRACIGSRLAMLELKATLVKVLRRFKILLCEETQDPPKIRIPLSLTLPENGIRLKLERRDP</sequence>
<keyword evidence="2" id="KW-1185">Reference proteome</keyword>
<name>A0AC60QX62_IXOPE</name>
<evidence type="ECO:0000313" key="1">
    <source>
        <dbReference type="EMBL" id="KAG0444281.1"/>
    </source>
</evidence>
<organism evidence="1 2">
    <name type="scientific">Ixodes persulcatus</name>
    <name type="common">Taiga tick</name>
    <dbReference type="NCBI Taxonomy" id="34615"/>
    <lineage>
        <taxon>Eukaryota</taxon>
        <taxon>Metazoa</taxon>
        <taxon>Ecdysozoa</taxon>
        <taxon>Arthropoda</taxon>
        <taxon>Chelicerata</taxon>
        <taxon>Arachnida</taxon>
        <taxon>Acari</taxon>
        <taxon>Parasitiformes</taxon>
        <taxon>Ixodida</taxon>
        <taxon>Ixodoidea</taxon>
        <taxon>Ixodidae</taxon>
        <taxon>Ixodinae</taxon>
        <taxon>Ixodes</taxon>
    </lineage>
</organism>
<accession>A0AC60QX62</accession>
<proteinExistence type="predicted"/>
<reference evidence="1 2" key="1">
    <citation type="journal article" date="2020" name="Cell">
        <title>Large-Scale Comparative Analyses of Tick Genomes Elucidate Their Genetic Diversity and Vector Capacities.</title>
        <authorList>
            <consortium name="Tick Genome and Microbiome Consortium (TIGMIC)"/>
            <person name="Jia N."/>
            <person name="Wang J."/>
            <person name="Shi W."/>
            <person name="Du L."/>
            <person name="Sun Y."/>
            <person name="Zhan W."/>
            <person name="Jiang J.F."/>
            <person name="Wang Q."/>
            <person name="Zhang B."/>
            <person name="Ji P."/>
            <person name="Bell-Sakyi L."/>
            <person name="Cui X.M."/>
            <person name="Yuan T.T."/>
            <person name="Jiang B.G."/>
            <person name="Yang W.F."/>
            <person name="Lam T.T."/>
            <person name="Chang Q.C."/>
            <person name="Ding S.J."/>
            <person name="Wang X.J."/>
            <person name="Zhu J.G."/>
            <person name="Ruan X.D."/>
            <person name="Zhao L."/>
            <person name="Wei J.T."/>
            <person name="Ye R.Z."/>
            <person name="Que T.C."/>
            <person name="Du C.H."/>
            <person name="Zhou Y.H."/>
            <person name="Cheng J.X."/>
            <person name="Dai P.F."/>
            <person name="Guo W.B."/>
            <person name="Han X.H."/>
            <person name="Huang E.J."/>
            <person name="Li L.F."/>
            <person name="Wei W."/>
            <person name="Gao Y.C."/>
            <person name="Liu J.Z."/>
            <person name="Shao H.Z."/>
            <person name="Wang X."/>
            <person name="Wang C.C."/>
            <person name="Yang T.C."/>
            <person name="Huo Q.B."/>
            <person name="Li W."/>
            <person name="Chen H.Y."/>
            <person name="Chen S.E."/>
            <person name="Zhou L.G."/>
            <person name="Ni X.B."/>
            <person name="Tian J.H."/>
            <person name="Sheng Y."/>
            <person name="Liu T."/>
            <person name="Pan Y.S."/>
            <person name="Xia L.Y."/>
            <person name="Li J."/>
            <person name="Zhao F."/>
            <person name="Cao W.C."/>
        </authorList>
    </citation>
    <scope>NUCLEOTIDE SEQUENCE [LARGE SCALE GENOMIC DNA]</scope>
    <source>
        <strain evidence="1">Iper-2018</strain>
    </source>
</reference>
<dbReference type="EMBL" id="JABSTQ010002237">
    <property type="protein sequence ID" value="KAG0444281.1"/>
    <property type="molecule type" value="Genomic_DNA"/>
</dbReference>
<dbReference type="Proteomes" id="UP000805193">
    <property type="component" value="Unassembled WGS sequence"/>
</dbReference>